<dbReference type="PANTHER" id="PTHR21110:SF0">
    <property type="entry name" value="PHOSPHOPENTOMUTASE"/>
    <property type="match status" value="1"/>
</dbReference>
<dbReference type="UniPathway" id="UPA00087">
    <property type="reaction ID" value="UER00173"/>
</dbReference>
<organism evidence="7 8">
    <name type="scientific">Agrobacterium pusense</name>
    <dbReference type="NCBI Taxonomy" id="648995"/>
    <lineage>
        <taxon>Bacteria</taxon>
        <taxon>Pseudomonadati</taxon>
        <taxon>Pseudomonadota</taxon>
        <taxon>Alphaproteobacteria</taxon>
        <taxon>Hyphomicrobiales</taxon>
        <taxon>Rhizobiaceae</taxon>
        <taxon>Rhizobium/Agrobacterium group</taxon>
        <taxon>Agrobacterium</taxon>
    </lineage>
</organism>
<evidence type="ECO:0000259" key="6">
    <source>
        <dbReference type="Pfam" id="PF01676"/>
    </source>
</evidence>
<comment type="catalytic activity">
    <reaction evidence="4">
        <text>alpha-D-ribose 1-phosphate = D-ribose 5-phosphate</text>
        <dbReference type="Rhea" id="RHEA:18793"/>
        <dbReference type="ChEBI" id="CHEBI:57720"/>
        <dbReference type="ChEBI" id="CHEBI:78346"/>
        <dbReference type="EC" id="5.4.2.7"/>
    </reaction>
</comment>
<dbReference type="Proteomes" id="UP000500870">
    <property type="component" value="Chromosome 1"/>
</dbReference>
<dbReference type="PANTHER" id="PTHR21110">
    <property type="entry name" value="PHOSPHOPENTOMUTASE"/>
    <property type="match status" value="1"/>
</dbReference>
<evidence type="ECO:0000313" key="7">
    <source>
        <dbReference type="EMBL" id="QIX21955.1"/>
    </source>
</evidence>
<dbReference type="SUPFAM" id="SSF143856">
    <property type="entry name" value="DeoB insert domain-like"/>
    <property type="match status" value="1"/>
</dbReference>
<dbReference type="EC" id="5.4.2.7" evidence="4 5"/>
<dbReference type="GO" id="GO:0008973">
    <property type="term" value="F:phosphopentomutase activity"/>
    <property type="evidence" value="ECO:0007669"/>
    <property type="project" value="UniProtKB-UniRule"/>
</dbReference>
<feature type="binding site" evidence="4">
    <location>
        <position position="310"/>
    </location>
    <ligand>
        <name>Mn(2+)</name>
        <dbReference type="ChEBI" id="CHEBI:29035"/>
        <label>2</label>
    </ligand>
</feature>
<keyword evidence="4" id="KW-0963">Cytoplasm</keyword>
<dbReference type="InterPro" id="IPR017850">
    <property type="entry name" value="Alkaline_phosphatase_core_sf"/>
</dbReference>
<gene>
    <name evidence="4" type="primary">deoB</name>
    <name evidence="7" type="ORF">FOB41_12750</name>
</gene>
<dbReference type="EMBL" id="CP050898">
    <property type="protein sequence ID" value="QIX21955.1"/>
    <property type="molecule type" value="Genomic_DNA"/>
</dbReference>
<keyword evidence="3 4" id="KW-0464">Manganese</keyword>
<dbReference type="GO" id="GO:0043094">
    <property type="term" value="P:metabolic compound salvage"/>
    <property type="evidence" value="ECO:0007669"/>
    <property type="project" value="UniProtKB-UniRule"/>
</dbReference>
<keyword evidence="2 4" id="KW-0479">Metal-binding</keyword>
<dbReference type="CDD" id="cd16009">
    <property type="entry name" value="PPM"/>
    <property type="match status" value="1"/>
</dbReference>
<feature type="binding site" evidence="4">
    <location>
        <position position="347"/>
    </location>
    <ligand>
        <name>Mn(2+)</name>
        <dbReference type="ChEBI" id="CHEBI:29035"/>
        <label>1</label>
    </ligand>
</feature>
<protein>
    <recommendedName>
        <fullName evidence="4 5">Phosphopentomutase</fullName>
        <ecNumber evidence="4 5">5.4.2.7</ecNumber>
    </recommendedName>
    <alternativeName>
        <fullName evidence="4">Phosphodeoxyribomutase</fullName>
    </alternativeName>
</protein>
<proteinExistence type="inferred from homology"/>
<sequence>MARAFLLVLDSFGVGGAPDAEHYGDLGANTLGHIAEFCAAGAADRTGLRSGPLKLPNMCSLGLLEIARQASGDIPAGMEAPERIFGLHGCASEVSKGKDTPSGHWEIAGTPVTFDWGYFPTEGDAFSPELVKAICEEADLPGILGNCHASGTEIIARFGEEHIRSGKPICYTSSDSVFQIAAHETHFGLGRLIALCETVRKLLDPLNIGRVIARPFIGETVATFERTGNRRDFSVLPPEPTLLDRLVEAGRKVHAIGKIGDIYAHQGVSRVIKANGNAALMDATLQAIDEAENGDLVFTNFVDFDMLYGHRRDVAGYAAALEAFDARIPEIHRKMAPGDIALLTADHGCDPTWRGTDHTRERVPIMAFGPGIRSRDVGIRSSYADIGESIAHHLGIEAGSHGRSFI</sequence>
<dbReference type="SUPFAM" id="SSF53649">
    <property type="entry name" value="Alkaline phosphatase-like"/>
    <property type="match status" value="1"/>
</dbReference>
<feature type="binding site" evidence="4">
    <location>
        <position position="305"/>
    </location>
    <ligand>
        <name>Mn(2+)</name>
        <dbReference type="ChEBI" id="CHEBI:29035"/>
        <label>2</label>
    </ligand>
</feature>
<dbReference type="GO" id="GO:0005829">
    <property type="term" value="C:cytosol"/>
    <property type="evidence" value="ECO:0007669"/>
    <property type="project" value="TreeGrafter"/>
</dbReference>
<comment type="function">
    <text evidence="4">Isomerase that catalyzes the conversion of deoxy-ribose 1-phosphate (dRib-1-P) and ribose 1-phosphate (Rib-1-P) to deoxy-ribose 5-phosphate (dRib-5-P) and ribose 5-phosphate (Rib-5-P), respectively.</text>
</comment>
<name>A0A1S9EGT6_9HYPH</name>
<evidence type="ECO:0000256" key="3">
    <source>
        <dbReference type="ARBA" id="ARBA00023211"/>
    </source>
</evidence>
<comment type="similarity">
    <text evidence="1 4">Belongs to the phosphopentomutase family.</text>
</comment>
<comment type="pathway">
    <text evidence="4">Carbohydrate degradation; 2-deoxy-D-ribose 1-phosphate degradation; D-glyceraldehyde 3-phosphate and acetaldehyde from 2-deoxy-alpha-D-ribose 1-phosphate: step 1/2.</text>
</comment>
<feature type="domain" description="Metalloenzyme" evidence="6">
    <location>
        <begin position="3"/>
        <end position="397"/>
    </location>
</feature>
<feature type="binding site" evidence="4">
    <location>
        <position position="346"/>
    </location>
    <ligand>
        <name>Mn(2+)</name>
        <dbReference type="ChEBI" id="CHEBI:29035"/>
        <label>1</label>
    </ligand>
</feature>
<dbReference type="InterPro" id="IPR006124">
    <property type="entry name" value="Metalloenzyme"/>
</dbReference>
<dbReference type="GO" id="GO:0000287">
    <property type="term" value="F:magnesium ion binding"/>
    <property type="evidence" value="ECO:0007669"/>
    <property type="project" value="UniProtKB-UniRule"/>
</dbReference>
<dbReference type="GO" id="GO:0030145">
    <property type="term" value="F:manganese ion binding"/>
    <property type="evidence" value="ECO:0007669"/>
    <property type="project" value="UniProtKB-UniRule"/>
</dbReference>
<evidence type="ECO:0000256" key="1">
    <source>
        <dbReference type="ARBA" id="ARBA00010373"/>
    </source>
</evidence>
<dbReference type="PIRSF" id="PIRSF001491">
    <property type="entry name" value="Ppentomutase"/>
    <property type="match status" value="1"/>
</dbReference>
<comment type="subcellular location">
    <subcellularLocation>
        <location evidence="4">Cytoplasm</location>
    </subcellularLocation>
</comment>
<evidence type="ECO:0000313" key="8">
    <source>
        <dbReference type="Proteomes" id="UP000500870"/>
    </source>
</evidence>
<reference evidence="7 8" key="1">
    <citation type="submission" date="2020-04" db="EMBL/GenBank/DDBJ databases">
        <title>FDA dAtabase for Regulatory Grade micrObial Sequences (FDA-ARGOS): Supporting development and validation of Infectious Disease Dx tests.</title>
        <authorList>
            <person name="Sciortino C."/>
            <person name="Tallon L."/>
            <person name="Sadzewicz L."/>
            <person name="Vavikolanu K."/>
            <person name="Mehta A."/>
            <person name="Aluvathingal J."/>
            <person name="Nadendla S."/>
            <person name="Nandy P."/>
            <person name="Geyer C."/>
            <person name="Yan Y."/>
            <person name="Sichtig H."/>
        </authorList>
    </citation>
    <scope>NUCLEOTIDE SEQUENCE [LARGE SCALE GENOMIC DNA]</scope>
    <source>
        <strain evidence="7 8">FDAARGOS_633</strain>
    </source>
</reference>
<dbReference type="GO" id="GO:0006015">
    <property type="term" value="P:5-phosphoribose 1-diphosphate biosynthetic process"/>
    <property type="evidence" value="ECO:0007669"/>
    <property type="project" value="UniProtKB-UniPathway"/>
</dbReference>
<dbReference type="Pfam" id="PF01676">
    <property type="entry name" value="Metalloenzyme"/>
    <property type="match status" value="1"/>
</dbReference>
<evidence type="ECO:0000256" key="5">
    <source>
        <dbReference type="NCBIfam" id="TIGR01696"/>
    </source>
</evidence>
<dbReference type="NCBIfam" id="TIGR01696">
    <property type="entry name" value="deoB"/>
    <property type="match status" value="1"/>
</dbReference>
<dbReference type="GO" id="GO:0009117">
    <property type="term" value="P:nucleotide metabolic process"/>
    <property type="evidence" value="ECO:0007669"/>
    <property type="project" value="UniProtKB-UniRule"/>
</dbReference>
<keyword evidence="4 7" id="KW-0413">Isomerase</keyword>
<dbReference type="GO" id="GO:0006018">
    <property type="term" value="P:2-deoxyribose 1-phosphate catabolic process"/>
    <property type="evidence" value="ECO:0007669"/>
    <property type="project" value="UniProtKB-UniRule"/>
</dbReference>
<dbReference type="Gene3D" id="3.40.720.10">
    <property type="entry name" value="Alkaline Phosphatase, subunit A"/>
    <property type="match status" value="1"/>
</dbReference>
<comment type="catalytic activity">
    <reaction evidence="4">
        <text>2-deoxy-alpha-D-ribose 1-phosphate = 2-deoxy-D-ribose 5-phosphate</text>
        <dbReference type="Rhea" id="RHEA:27658"/>
        <dbReference type="ChEBI" id="CHEBI:57259"/>
        <dbReference type="ChEBI" id="CHEBI:62877"/>
        <dbReference type="EC" id="5.4.2.7"/>
    </reaction>
</comment>
<dbReference type="AlphaFoldDB" id="A0A1S9EGT6"/>
<evidence type="ECO:0000256" key="2">
    <source>
        <dbReference type="ARBA" id="ARBA00022723"/>
    </source>
</evidence>
<dbReference type="HAMAP" id="MF_00740">
    <property type="entry name" value="Phosphopentomut"/>
    <property type="match status" value="1"/>
</dbReference>
<feature type="binding site" evidence="4">
    <location>
        <position position="10"/>
    </location>
    <ligand>
        <name>Mn(2+)</name>
        <dbReference type="ChEBI" id="CHEBI:29035"/>
        <label>1</label>
    </ligand>
</feature>
<feature type="binding site" evidence="4">
    <location>
        <position position="358"/>
    </location>
    <ligand>
        <name>Mn(2+)</name>
        <dbReference type="ChEBI" id="CHEBI:29035"/>
        <label>2</label>
    </ligand>
</feature>
<dbReference type="InterPro" id="IPR010045">
    <property type="entry name" value="DeoB"/>
</dbReference>
<accession>A0A1S9EGT6</accession>
<evidence type="ECO:0000256" key="4">
    <source>
        <dbReference type="HAMAP-Rule" id="MF_00740"/>
    </source>
</evidence>
<comment type="cofactor">
    <cofactor evidence="4">
        <name>Mn(2+)</name>
        <dbReference type="ChEBI" id="CHEBI:29035"/>
    </cofactor>
    <text evidence="4">Binds 2 manganese ions.</text>
</comment>
<dbReference type="InterPro" id="IPR024052">
    <property type="entry name" value="Phosphopentomutase_DeoB_cap_sf"/>
</dbReference>
<dbReference type="RefSeq" id="WP_004439192.1">
    <property type="nucleotide sequence ID" value="NZ_CP048584.1"/>
</dbReference>
<dbReference type="NCBIfam" id="NF003766">
    <property type="entry name" value="PRK05362.1"/>
    <property type="match status" value="1"/>
</dbReference>
<dbReference type="Gene3D" id="3.30.70.1250">
    <property type="entry name" value="Phosphopentomutase"/>
    <property type="match status" value="1"/>
</dbReference>